<dbReference type="PROSITE" id="PS51257">
    <property type="entry name" value="PROKAR_LIPOPROTEIN"/>
    <property type="match status" value="1"/>
</dbReference>
<keyword evidence="1" id="KW-0732">Signal</keyword>
<feature type="chain" id="PRO_5026739572" description="Intracellular proteinase inhibitor BsuPI domain-containing protein" evidence="1">
    <location>
        <begin position="22"/>
        <end position="155"/>
    </location>
</feature>
<dbReference type="RefSeq" id="WP_171226648.1">
    <property type="nucleotide sequence ID" value="NZ_CP053085.1"/>
</dbReference>
<proteinExistence type="predicted"/>
<gene>
    <name evidence="2" type="ORF">HKW67_17675</name>
</gene>
<sequence length="155" mass="16740">MTTIAKLFPLIALGFAACRSATEVSSPLDISLWLSATSAAQPATIDVEVTVVNRDSRVVQTADPRSYACFPPYHVSDAFGRTVELPGRICAAIAFAPIQLAPGARVVIRDRWALDASDRDRGSLPVDAGQYRVRARVFGAEQERVSAPITVTVRR</sequence>
<dbReference type="AlphaFoldDB" id="A0A6M4ISQ5"/>
<dbReference type="EMBL" id="CP053085">
    <property type="protein sequence ID" value="QJR37215.1"/>
    <property type="molecule type" value="Genomic_DNA"/>
</dbReference>
<name>A0A6M4ISQ5_9BACT</name>
<evidence type="ECO:0000313" key="3">
    <source>
        <dbReference type="Proteomes" id="UP000500938"/>
    </source>
</evidence>
<evidence type="ECO:0008006" key="4">
    <source>
        <dbReference type="Google" id="ProtNLM"/>
    </source>
</evidence>
<protein>
    <recommendedName>
        <fullName evidence="4">Intracellular proteinase inhibitor BsuPI domain-containing protein</fullName>
    </recommendedName>
</protein>
<organism evidence="2 3">
    <name type="scientific">Gemmatimonas groenlandica</name>
    <dbReference type="NCBI Taxonomy" id="2732249"/>
    <lineage>
        <taxon>Bacteria</taxon>
        <taxon>Pseudomonadati</taxon>
        <taxon>Gemmatimonadota</taxon>
        <taxon>Gemmatimonadia</taxon>
        <taxon>Gemmatimonadales</taxon>
        <taxon>Gemmatimonadaceae</taxon>
        <taxon>Gemmatimonas</taxon>
    </lineage>
</organism>
<keyword evidence="3" id="KW-1185">Reference proteome</keyword>
<dbReference type="Proteomes" id="UP000500938">
    <property type="component" value="Chromosome"/>
</dbReference>
<evidence type="ECO:0000256" key="1">
    <source>
        <dbReference type="SAM" id="SignalP"/>
    </source>
</evidence>
<dbReference type="KEGG" id="ggr:HKW67_17675"/>
<evidence type="ECO:0000313" key="2">
    <source>
        <dbReference type="EMBL" id="QJR37215.1"/>
    </source>
</evidence>
<reference evidence="2 3" key="1">
    <citation type="submission" date="2020-05" db="EMBL/GenBank/DDBJ databases">
        <title>Complete genome sequence of Gemmatimonas greenlandica TET16.</title>
        <authorList>
            <person name="Zeng Y."/>
        </authorList>
    </citation>
    <scope>NUCLEOTIDE SEQUENCE [LARGE SCALE GENOMIC DNA]</scope>
    <source>
        <strain evidence="2 3">TET16</strain>
    </source>
</reference>
<feature type="signal peptide" evidence="1">
    <location>
        <begin position="1"/>
        <end position="21"/>
    </location>
</feature>
<accession>A0A6M4ISQ5</accession>